<gene>
    <name evidence="1" type="ORF">Q8A64_15820</name>
</gene>
<dbReference type="EMBL" id="JAUYVH010000013">
    <property type="protein sequence ID" value="MDQ9171882.1"/>
    <property type="molecule type" value="Genomic_DNA"/>
</dbReference>
<protein>
    <submittedName>
        <fullName evidence="1">Uncharacterized protein</fullName>
    </submittedName>
</protein>
<comment type="caution">
    <text evidence="1">The sequence shown here is derived from an EMBL/GenBank/DDBJ whole genome shotgun (WGS) entry which is preliminary data.</text>
</comment>
<sequence>MHGIKAIIHGNGAESSVEFSLEEAISQYHGKPWAELSEAEQDAALRDYALSLFQRQSGVSDNLHVELKDGTFSRMHPGDV</sequence>
<keyword evidence="2" id="KW-1185">Reference proteome</keyword>
<evidence type="ECO:0000313" key="2">
    <source>
        <dbReference type="Proteomes" id="UP001225596"/>
    </source>
</evidence>
<proteinExistence type="predicted"/>
<organism evidence="1 2">
    <name type="scientific">Keguizhuia sedimenti</name>
    <dbReference type="NCBI Taxonomy" id="3064264"/>
    <lineage>
        <taxon>Bacteria</taxon>
        <taxon>Pseudomonadati</taxon>
        <taxon>Pseudomonadota</taxon>
        <taxon>Betaproteobacteria</taxon>
        <taxon>Burkholderiales</taxon>
        <taxon>Oxalobacteraceae</taxon>
        <taxon>Keguizhuia</taxon>
    </lineage>
</organism>
<name>A0ABU1BSE9_9BURK</name>
<evidence type="ECO:0000313" key="1">
    <source>
        <dbReference type="EMBL" id="MDQ9171882.1"/>
    </source>
</evidence>
<reference evidence="1 2" key="1">
    <citation type="submission" date="2023-08" db="EMBL/GenBank/DDBJ databases">
        <title>Oxalobacteraceae gen .nov., isolated from river sludge outside the plant.</title>
        <authorList>
            <person name="Zhao S.Y."/>
        </authorList>
    </citation>
    <scope>NUCLEOTIDE SEQUENCE [LARGE SCALE GENOMIC DNA]</scope>
    <source>
        <strain evidence="1 2">R-40</strain>
    </source>
</reference>
<dbReference type="Proteomes" id="UP001225596">
    <property type="component" value="Unassembled WGS sequence"/>
</dbReference>
<accession>A0ABU1BSE9</accession>
<dbReference type="RefSeq" id="WP_338437854.1">
    <property type="nucleotide sequence ID" value="NZ_JAUYVH010000013.1"/>
</dbReference>